<comment type="caution">
    <text evidence="3">The sequence shown here is derived from an EMBL/GenBank/DDBJ whole genome shotgun (WGS) entry which is preliminary data.</text>
</comment>
<dbReference type="RefSeq" id="WP_048850551.1">
    <property type="nucleotide sequence ID" value="NZ_BALE01000048.1"/>
</dbReference>
<reference evidence="3 4" key="1">
    <citation type="submission" date="2012-10" db="EMBL/GenBank/DDBJ databases">
        <title>Genome sequencing of Tanticharoenia sakaeratensis NBRC 103193.</title>
        <authorList>
            <person name="Azuma Y."/>
            <person name="Hadano H."/>
            <person name="Hirakawa H."/>
            <person name="Matsushita K."/>
        </authorList>
    </citation>
    <scope>NUCLEOTIDE SEQUENCE [LARGE SCALE GENOMIC DNA]</scope>
    <source>
        <strain evidence="3 4">NBRC 103193</strain>
    </source>
</reference>
<dbReference type="STRING" id="1231623.Tasa_048_041"/>
<proteinExistence type="predicted"/>
<dbReference type="Pfam" id="PF02625">
    <property type="entry name" value="XdhC_CoxI"/>
    <property type="match status" value="1"/>
</dbReference>
<dbReference type="EMBL" id="BALE01000048">
    <property type="protein sequence ID" value="GAN55416.1"/>
    <property type="molecule type" value="Genomic_DNA"/>
</dbReference>
<dbReference type="InterPro" id="IPR036291">
    <property type="entry name" value="NAD(P)-bd_dom_sf"/>
</dbReference>
<evidence type="ECO:0008006" key="5">
    <source>
        <dbReference type="Google" id="ProtNLM"/>
    </source>
</evidence>
<sequence>MSDAQNRGADQSGDPLAAALRHAQDGHAIAVARVIGTWGSAPRPVGSVMTIDASGHIAGSVSGGCVEAEVAATASDILGGAASRVMSFRIGSADAQAAGLACGGELEVLVEPVRPDGLPLALLGGAIAARQARRPSVLLTRLEAGAPRTTALLLEHDFSDAPAGLDGDVRDAVATGISRRAVDTTGAPWFLHVLAPKPRLLIVGGVHIAQALAPLATRVGYEVMVIDPREGLATGERFPDVACSDLWPDEALEAAGIDAETAIVALTHDEKLDDPALAMALRSGAAYVGALGSRRTQRLRLERLAQDGLDEAMLGQLRGPIGLAIGAVGAEEIAISILAEIIAVRRAGPLALRQGW</sequence>
<evidence type="ECO:0000259" key="2">
    <source>
        <dbReference type="Pfam" id="PF13478"/>
    </source>
</evidence>
<organism evidence="3 4">
    <name type="scientific">Tanticharoenia sakaeratensis NBRC 103193</name>
    <dbReference type="NCBI Taxonomy" id="1231623"/>
    <lineage>
        <taxon>Bacteria</taxon>
        <taxon>Pseudomonadati</taxon>
        <taxon>Pseudomonadota</taxon>
        <taxon>Alphaproteobacteria</taxon>
        <taxon>Acetobacterales</taxon>
        <taxon>Acetobacteraceae</taxon>
        <taxon>Tanticharoenia</taxon>
    </lineage>
</organism>
<accession>A0A0D6MPQ6</accession>
<dbReference type="Pfam" id="PF13478">
    <property type="entry name" value="XdhC_C"/>
    <property type="match status" value="1"/>
</dbReference>
<dbReference type="OrthoDB" id="9815497at2"/>
<evidence type="ECO:0000313" key="3">
    <source>
        <dbReference type="EMBL" id="GAN55416.1"/>
    </source>
</evidence>
<feature type="domain" description="XdhC- CoxI" evidence="1">
    <location>
        <begin position="23"/>
        <end position="88"/>
    </location>
</feature>
<dbReference type="InterPro" id="IPR003777">
    <property type="entry name" value="XdhC_CoxI"/>
</dbReference>
<name>A0A0D6MPQ6_9PROT</name>
<protein>
    <recommendedName>
        <fullName evidence="5">Xanthine dehydrogenase accessory factor</fullName>
    </recommendedName>
</protein>
<keyword evidence="4" id="KW-1185">Reference proteome</keyword>
<dbReference type="InterPro" id="IPR027051">
    <property type="entry name" value="XdhC_Rossmann_dom"/>
</dbReference>
<evidence type="ECO:0000313" key="4">
    <source>
        <dbReference type="Proteomes" id="UP000032679"/>
    </source>
</evidence>
<gene>
    <name evidence="3" type="ORF">Tasa_048_041</name>
</gene>
<evidence type="ECO:0000259" key="1">
    <source>
        <dbReference type="Pfam" id="PF02625"/>
    </source>
</evidence>
<dbReference type="Proteomes" id="UP000032679">
    <property type="component" value="Unassembled WGS sequence"/>
</dbReference>
<dbReference type="PANTHER" id="PTHR30388">
    <property type="entry name" value="ALDEHYDE OXIDOREDUCTASE MOLYBDENUM COFACTOR ASSEMBLY PROTEIN"/>
    <property type="match status" value="1"/>
</dbReference>
<feature type="domain" description="XdhC Rossmann" evidence="2">
    <location>
        <begin position="200"/>
        <end position="341"/>
    </location>
</feature>
<dbReference type="AlphaFoldDB" id="A0A0D6MPQ6"/>
<dbReference type="PANTHER" id="PTHR30388:SF4">
    <property type="entry name" value="MOLYBDENUM COFACTOR INSERTION CHAPERONE PAOD"/>
    <property type="match status" value="1"/>
</dbReference>
<dbReference type="Gene3D" id="3.40.50.720">
    <property type="entry name" value="NAD(P)-binding Rossmann-like Domain"/>
    <property type="match status" value="1"/>
</dbReference>
<dbReference type="InterPro" id="IPR052698">
    <property type="entry name" value="MoCofactor_Util/Proc"/>
</dbReference>
<dbReference type="SUPFAM" id="SSF51735">
    <property type="entry name" value="NAD(P)-binding Rossmann-fold domains"/>
    <property type="match status" value="1"/>
</dbReference>